<evidence type="ECO:0000256" key="14">
    <source>
        <dbReference type="ARBA" id="ARBA00023212"/>
    </source>
</evidence>
<sequence>MSKRLIECVPNFSEGRRPEVIAEITAAIAAVEGVKLLNVDPGKATNRTVVTFVGEPEAVIEGAFQGIKKASELIDMSKHKGEHPRMGATDVCPLIPISGVSVEEAVAYSQKLGERVGQELNIPVFLYEHSATQAKWKNLANIRSGEYEAMADKLATPEFTPDYGPKALHKEAGVMAIGARDFLIAYNINLNTTSVRRANSVAFDIREAGRVKREGNPITGKKVLDENGQPVRIAGACKGVKGIGWFIEEYGVAQVSMNITNIEQSPLHIVFEESCKSATKRGMRVTGSELVGLVPLKVMLDAGRYFLRQQQRSVGISEQELIKIAVKTMGLDELSPFDPNERIIEYQLKDASQQPLIQMSLSDFAAETSSESPAPGGGSISAYVGALGAALGGMVANLSSHKRGWDDRWEYFSDWAERAQILERELVDLVDKDTDAFNGIMAAFRLPKGSEAEKAARKEAIAEATRQAILVPFQVMKACMASLPLLEEMAKEGNPNSISDVGVGMLCARAALRGAYLNVKINSKGMENDSIVSDCLQEGAAMLDKMQAAETAVLAIVETKL</sequence>
<dbReference type="InterPro" id="IPR007044">
    <property type="entry name" value="Cyclodeamin/CycHdrlase"/>
</dbReference>
<keyword evidence="23" id="KW-1185">Reference proteome</keyword>
<dbReference type="InterPro" id="IPR022384">
    <property type="entry name" value="FormiminoTrfase_cat_dom_sf"/>
</dbReference>
<protein>
    <recommendedName>
        <fullName evidence="8">Formimidoyltransferase-cyclodeaminase</fullName>
        <ecNumber evidence="6">2.1.2.5</ecNumber>
        <ecNumber evidence="7">4.3.1.4</ecNumber>
    </recommendedName>
    <alternativeName>
        <fullName evidence="19">Formiminotransferase-cyclodeaminase</fullName>
    </alternativeName>
</protein>
<keyword evidence="13" id="KW-0333">Golgi apparatus</keyword>
<dbReference type="NCBIfam" id="TIGR02024">
    <property type="entry name" value="FtcD"/>
    <property type="match status" value="1"/>
</dbReference>
<dbReference type="GO" id="GO:0019556">
    <property type="term" value="P:L-histidine catabolic process to glutamate and formamide"/>
    <property type="evidence" value="ECO:0007669"/>
    <property type="project" value="UniProtKB-UniPathway"/>
</dbReference>
<evidence type="ECO:0000256" key="12">
    <source>
        <dbReference type="ARBA" id="ARBA00022954"/>
    </source>
</evidence>
<comment type="subunit">
    <text evidence="18">Homooctamer, including four polyglutamate binding sites. The subunits are arranged as a tetramer of dimers, and form a planar ring-shaped structure.</text>
</comment>
<comment type="pathway">
    <text evidence="3">Amino-acid degradation; L-histidine degradation into L-glutamate; L-glutamate from N-formimidoyl-L-glutamate (transferase route): step 1/1.</text>
</comment>
<dbReference type="Pfam" id="PF07837">
    <property type="entry name" value="FTCD_N"/>
    <property type="match status" value="1"/>
</dbReference>
<dbReference type="SUPFAM" id="SSF101262">
    <property type="entry name" value="Methenyltetrahydrofolate cyclohydrolase-like"/>
    <property type="match status" value="1"/>
</dbReference>
<name>H6L3U1_SAPGL</name>
<evidence type="ECO:0000256" key="1">
    <source>
        <dbReference type="ARBA" id="ARBA00004114"/>
    </source>
</evidence>
<evidence type="ECO:0000256" key="2">
    <source>
        <dbReference type="ARBA" id="ARBA00004555"/>
    </source>
</evidence>
<dbReference type="InterPro" id="IPR012886">
    <property type="entry name" value="Formiminotransferase_N"/>
</dbReference>
<dbReference type="InterPro" id="IPR013802">
    <property type="entry name" value="Formiminotransferase_C"/>
</dbReference>
<dbReference type="RefSeq" id="WP_014373028.1">
    <property type="nucleotide sequence ID" value="NC_016940.1"/>
</dbReference>
<evidence type="ECO:0000256" key="6">
    <source>
        <dbReference type="ARBA" id="ARBA00012252"/>
    </source>
</evidence>
<evidence type="ECO:0000256" key="10">
    <source>
        <dbReference type="ARBA" id="ARBA00022679"/>
    </source>
</evidence>
<dbReference type="GO" id="GO:0030412">
    <property type="term" value="F:formimidoyltetrahydrofolate cyclodeaminase activity"/>
    <property type="evidence" value="ECO:0007669"/>
    <property type="project" value="UniProtKB-EC"/>
</dbReference>
<evidence type="ECO:0000256" key="13">
    <source>
        <dbReference type="ARBA" id="ARBA00023034"/>
    </source>
</evidence>
<evidence type="ECO:0000256" key="3">
    <source>
        <dbReference type="ARBA" id="ARBA00005082"/>
    </source>
</evidence>
<evidence type="ECO:0000313" key="23">
    <source>
        <dbReference type="Proteomes" id="UP000007519"/>
    </source>
</evidence>
<evidence type="ECO:0000259" key="21">
    <source>
        <dbReference type="SMART" id="SM01222"/>
    </source>
</evidence>
<dbReference type="PANTHER" id="PTHR12234">
    <property type="entry name" value="FORMIMINOTRANSFERASE-CYCLODEAMINASE"/>
    <property type="match status" value="1"/>
</dbReference>
<dbReference type="KEGG" id="sgn:SGRA_0031"/>
<comment type="similarity">
    <text evidence="4">In the N-terminal section; belongs to the formiminotransferase family.</text>
</comment>
<dbReference type="InterPro" id="IPR037070">
    <property type="entry name" value="Formiminotransferase_C_sf"/>
</dbReference>
<evidence type="ECO:0000256" key="8">
    <source>
        <dbReference type="ARBA" id="ARBA00017787"/>
    </source>
</evidence>
<proteinExistence type="inferred from homology"/>
<keyword evidence="10 22" id="KW-0808">Transferase</keyword>
<dbReference type="GO" id="GO:0005542">
    <property type="term" value="F:folic acid binding"/>
    <property type="evidence" value="ECO:0007669"/>
    <property type="project" value="UniProtKB-KW"/>
</dbReference>
<dbReference type="Gene3D" id="3.30.70.670">
    <property type="entry name" value="Formiminotransferase, C-terminal subdomain"/>
    <property type="match status" value="1"/>
</dbReference>
<dbReference type="SUPFAM" id="SSF55116">
    <property type="entry name" value="Formiminotransferase domain of formiminotransferase-cyclodeaminase"/>
    <property type="match status" value="2"/>
</dbReference>
<feature type="domain" description="Formiminotransferase C-terminal subdomain" evidence="20">
    <location>
        <begin position="182"/>
        <end position="347"/>
    </location>
</feature>
<evidence type="ECO:0000256" key="7">
    <source>
        <dbReference type="ARBA" id="ARBA00012998"/>
    </source>
</evidence>
<dbReference type="Pfam" id="PF02971">
    <property type="entry name" value="FTCD"/>
    <property type="match status" value="1"/>
</dbReference>
<dbReference type="EC" id="4.3.1.4" evidence="7"/>
<dbReference type="PANTHER" id="PTHR12234:SF0">
    <property type="entry name" value="FORMIMIDOYLTRANSFERASE-CYCLODEAMINASE"/>
    <property type="match status" value="1"/>
</dbReference>
<dbReference type="InterPro" id="IPR037064">
    <property type="entry name" value="Formiminotransferase_N_sf"/>
</dbReference>
<dbReference type="InterPro" id="IPR004227">
    <property type="entry name" value="Formiminotransferase_cat"/>
</dbReference>
<evidence type="ECO:0000256" key="15">
    <source>
        <dbReference type="ARBA" id="ARBA00023239"/>
    </source>
</evidence>
<evidence type="ECO:0000256" key="18">
    <source>
        <dbReference type="ARBA" id="ARBA00025915"/>
    </source>
</evidence>
<dbReference type="Gene3D" id="1.20.120.680">
    <property type="entry name" value="Formiminotetrahydrofolate cyclodeaminase monomer, up-and-down helical bundle"/>
    <property type="match status" value="1"/>
</dbReference>
<evidence type="ECO:0000256" key="16">
    <source>
        <dbReference type="ARBA" id="ARBA00023268"/>
    </source>
</evidence>
<keyword evidence="14" id="KW-0206">Cytoskeleton</keyword>
<dbReference type="eggNOG" id="COG3404">
    <property type="taxonomic scope" value="Bacteria"/>
</dbReference>
<dbReference type="OrthoDB" id="9773217at2"/>
<dbReference type="GO" id="GO:0019557">
    <property type="term" value="P:L-histidine catabolic process to glutamate and formate"/>
    <property type="evidence" value="ECO:0007669"/>
    <property type="project" value="UniProtKB-UniPathway"/>
</dbReference>
<dbReference type="HOGENOM" id="CLU_040037_1_0_10"/>
<dbReference type="EMBL" id="CP002831">
    <property type="protein sequence ID" value="AFC22776.1"/>
    <property type="molecule type" value="Genomic_DNA"/>
</dbReference>
<comment type="similarity">
    <text evidence="5">In the C-terminal section; belongs to the cyclodeaminase/cyclohydrolase family.</text>
</comment>
<keyword evidence="9" id="KW-0963">Cytoplasm</keyword>
<dbReference type="Proteomes" id="UP000007519">
    <property type="component" value="Chromosome"/>
</dbReference>
<dbReference type="SMART" id="SM01222">
    <property type="entry name" value="FTCD_N"/>
    <property type="match status" value="1"/>
</dbReference>
<evidence type="ECO:0000256" key="5">
    <source>
        <dbReference type="ARBA" id="ARBA00010825"/>
    </source>
</evidence>
<reference evidence="22 23" key="1">
    <citation type="journal article" date="2012" name="Stand. Genomic Sci.">
        <title>Complete genome sequencing and analysis of Saprospira grandis str. Lewin, a predatory marine bacterium.</title>
        <authorList>
            <person name="Saw J.H."/>
            <person name="Yuryev A."/>
            <person name="Kanbe M."/>
            <person name="Hou S."/>
            <person name="Young A.G."/>
            <person name="Aizawa S."/>
            <person name="Alam M."/>
        </authorList>
    </citation>
    <scope>NUCLEOTIDE SEQUENCE [LARGE SCALE GENOMIC DNA]</scope>
    <source>
        <strain evidence="22 23">Lewin</strain>
    </source>
</reference>
<comment type="subcellular location">
    <subcellularLocation>
        <location evidence="1">Cytoplasm</location>
        <location evidence="1">Cytoskeleton</location>
        <location evidence="1">Microtubule organizing center</location>
        <location evidence="1">Centrosome</location>
        <location evidence="1">Centriole</location>
    </subcellularLocation>
    <subcellularLocation>
        <location evidence="2">Golgi apparatus</location>
    </subcellularLocation>
</comment>
<keyword evidence="12" id="KW-0290">Folate-binding</keyword>
<dbReference type="GO" id="GO:0030409">
    <property type="term" value="F:glutamate formimidoyltransferase activity"/>
    <property type="evidence" value="ECO:0007669"/>
    <property type="project" value="UniProtKB-EC"/>
</dbReference>
<evidence type="ECO:0000256" key="11">
    <source>
        <dbReference type="ARBA" id="ARBA00022808"/>
    </source>
</evidence>
<gene>
    <name evidence="22" type="ordered locus">SGRA_0031</name>
</gene>
<dbReference type="STRING" id="984262.SGRA_0031"/>
<evidence type="ECO:0000256" key="19">
    <source>
        <dbReference type="ARBA" id="ARBA00030029"/>
    </source>
</evidence>
<keyword evidence="15" id="KW-0456">Lyase</keyword>
<evidence type="ECO:0000259" key="20">
    <source>
        <dbReference type="SMART" id="SM01221"/>
    </source>
</evidence>
<evidence type="ECO:0000313" key="22">
    <source>
        <dbReference type="EMBL" id="AFC22776.1"/>
    </source>
</evidence>
<dbReference type="Pfam" id="PF04961">
    <property type="entry name" value="FTCD_C"/>
    <property type="match status" value="1"/>
</dbReference>
<accession>H6L3U1</accession>
<dbReference type="Gene3D" id="3.30.990.10">
    <property type="entry name" value="Formiminotransferase, N-terminal subdomain"/>
    <property type="match status" value="1"/>
</dbReference>
<feature type="domain" description="Formiminotransferase N-terminal subdomain" evidence="21">
    <location>
        <begin position="4"/>
        <end position="181"/>
    </location>
</feature>
<keyword evidence="16" id="KW-0511">Multifunctional enzyme</keyword>
<dbReference type="UniPathway" id="UPA00379">
    <property type="reaction ID" value="UER00555"/>
</dbReference>
<evidence type="ECO:0000256" key="9">
    <source>
        <dbReference type="ARBA" id="ARBA00022490"/>
    </source>
</evidence>
<keyword evidence="11" id="KW-0369">Histidine metabolism</keyword>
<dbReference type="InterPro" id="IPR036178">
    <property type="entry name" value="Formintransfe-cycloase-like_sf"/>
</dbReference>
<comment type="function">
    <text evidence="17">Folate-dependent enzyme, that displays both transferase and deaminase activity. Serves to channel one-carbon units from formiminoglutamate to the folate pool.</text>
</comment>
<dbReference type="InterPro" id="IPR051623">
    <property type="entry name" value="FTCD"/>
</dbReference>
<dbReference type="EC" id="2.1.2.5" evidence="6"/>
<dbReference type="SMART" id="SM01221">
    <property type="entry name" value="FTCD"/>
    <property type="match status" value="1"/>
</dbReference>
<evidence type="ECO:0000256" key="17">
    <source>
        <dbReference type="ARBA" id="ARBA00025506"/>
    </source>
</evidence>
<dbReference type="GO" id="GO:0005814">
    <property type="term" value="C:centriole"/>
    <property type="evidence" value="ECO:0007669"/>
    <property type="project" value="UniProtKB-SubCell"/>
</dbReference>
<dbReference type="AlphaFoldDB" id="H6L3U1"/>
<evidence type="ECO:0000256" key="4">
    <source>
        <dbReference type="ARBA" id="ARBA00008297"/>
    </source>
</evidence>
<organism evidence="22 23">
    <name type="scientific">Saprospira grandis (strain Lewin)</name>
    <dbReference type="NCBI Taxonomy" id="984262"/>
    <lineage>
        <taxon>Bacteria</taxon>
        <taxon>Pseudomonadati</taxon>
        <taxon>Bacteroidota</taxon>
        <taxon>Saprospiria</taxon>
        <taxon>Saprospirales</taxon>
        <taxon>Saprospiraceae</taxon>
        <taxon>Saprospira</taxon>
    </lineage>
</organism>
<dbReference type="eggNOG" id="COG3643">
    <property type="taxonomic scope" value="Bacteria"/>
</dbReference>